<dbReference type="InterPro" id="IPR029062">
    <property type="entry name" value="Class_I_gatase-like"/>
</dbReference>
<evidence type="ECO:0008006" key="3">
    <source>
        <dbReference type="Google" id="ProtNLM"/>
    </source>
</evidence>
<dbReference type="RefSeq" id="WP_162645658.1">
    <property type="nucleotide sequence ID" value="NZ_CP048287.1"/>
</dbReference>
<dbReference type="EMBL" id="CP048287">
    <property type="protein sequence ID" value="QHW35512.1"/>
    <property type="molecule type" value="Genomic_DNA"/>
</dbReference>
<keyword evidence="1" id="KW-0614">Plasmid</keyword>
<dbReference type="Gene3D" id="3.40.50.880">
    <property type="match status" value="1"/>
</dbReference>
<dbReference type="KEGG" id="prz:GZH47_31985"/>
<evidence type="ECO:0000313" key="1">
    <source>
        <dbReference type="EMBL" id="QHW35512.1"/>
    </source>
</evidence>
<proteinExistence type="predicted"/>
<sequence length="1014" mass="113066">MWDKTTFREGDMAYRSAPFWSWNDKLEKEELLRQIHEMYGQGIGGFFMHPRGGIEDEYLGAAYMERIRDCVAEAERLGMKAWIYDESWCPSGNAAGKVVRRNPAFASKALKMTEIASLEDWREAQDDSGLLLKLFAAEADGTYRELQETEADAVLADGRKLLVFAVRVGNSNPQFGDVPNTDLLNPGAVDAFIDITLEPHKPVAGEHFGGAVPGVFTDEPNFGQWGKNVLPWTEGLENIFSERKGYDLLAHLPKLYIDGPDDTAKVRFDYWDLLTRLFVESFTRRMYDWCERNGLELTGHFWEHGFPSPMQTGSTMPNYAYLHAPGIDVLGSTGKDIDMFGNDLIVKEASSVANQLGKHRVMSETYGASGWDLNYRDMKRIADWQFALGVNLVVQHLVHYSLRGYRKRDFPLSFLDHQPWWPTYRKLGDYIGRLSWALAQGDYPADVLVLHSSSSTWAAYRPDDKDEAELKLIGESLKSLCRTLSSIHCQYELGDDLIMEEHGSVKDGQFIIGRSAYRVLALPAMSVMRRSSFSLLKRFADEGGAILATAGTPYLLDGEPNDELREFFASSKVMRIGAGREAIRNALDGCGAIRVQLECLDEGEPSSVYAHRRRNGEEDVLFLFNNSVEQQMNARVRLEQPWFVEQWDALTGETAAAAPYVENGAVYLDVFLPPVGSQLLLIDRSRTVTPSGRESIVAETGAVIVALDEWRAKRTMTNAWTLNRVSVALNGEAWEEERNAVEADDGLKDRLGMKRGNIFGNQPWMFDEQEKNRTFPLQAKYTFEMKELPDGELLAAAETAGLFEVTVNGRRVQATGGHYVDASFALYDIKPAVVEGKNEIVLSTDRYGVTVNLESVYIVGDFRLEGDVEAGRFAAANEPETFALGDWTRKGYPFYSGTAIYSTSASVPAKPSGRVVLELGDWHGTALRVRVNGAEAGVIGWAPNALDVTKWIRAGINEIEVEVMNSLQNLLGPHDEAPEDLVTPGSFNAPQTVYFAASGYEGGGRLRLLEQGEA</sequence>
<dbReference type="Proteomes" id="UP000479114">
    <property type="component" value="Plasmid unnamed1"/>
</dbReference>
<accession>A0A6C0PCW4</accession>
<dbReference type="Gene3D" id="2.60.120.260">
    <property type="entry name" value="Galactose-binding domain-like"/>
    <property type="match status" value="1"/>
</dbReference>
<keyword evidence="2" id="KW-1185">Reference proteome</keyword>
<gene>
    <name evidence="1" type="ORF">GZH47_31985</name>
</gene>
<dbReference type="InterPro" id="IPR053161">
    <property type="entry name" value="Ulvan_degrading_GH"/>
</dbReference>
<geneLocation type="plasmid" evidence="1 2">
    <name>unnamed1</name>
</geneLocation>
<dbReference type="AlphaFoldDB" id="A0A6C0PCW4"/>
<organism evidence="1 2">
    <name type="scientific">Paenibacillus rhizovicinus</name>
    <dbReference type="NCBI Taxonomy" id="2704463"/>
    <lineage>
        <taxon>Bacteria</taxon>
        <taxon>Bacillati</taxon>
        <taxon>Bacillota</taxon>
        <taxon>Bacilli</taxon>
        <taxon>Bacillales</taxon>
        <taxon>Paenibacillaceae</taxon>
        <taxon>Paenibacillus</taxon>
    </lineage>
</organism>
<reference evidence="1 2" key="1">
    <citation type="submission" date="2020-02" db="EMBL/GenBank/DDBJ databases">
        <title>Paenibacillus sp. nov., isolated from rhizosphere soil of tomato.</title>
        <authorList>
            <person name="Weon H.-Y."/>
            <person name="Lee S.A."/>
        </authorList>
    </citation>
    <scope>NUCLEOTIDE SEQUENCE [LARGE SCALE GENOMIC DNA]</scope>
    <source>
        <strain evidence="1 2">14171R-81</strain>
        <plasmid evidence="1 2">unnamed1</plasmid>
    </source>
</reference>
<protein>
    <recommendedName>
        <fullName evidence="3">Glycoside hydrolase</fullName>
    </recommendedName>
</protein>
<dbReference type="PANTHER" id="PTHR36848">
    <property type="entry name" value="DNA-BINDING PROTEIN (PUTATIVE SECRETED PROTEIN)-RELATED"/>
    <property type="match status" value="1"/>
</dbReference>
<dbReference type="SUPFAM" id="SSF49785">
    <property type="entry name" value="Galactose-binding domain-like"/>
    <property type="match status" value="1"/>
</dbReference>
<name>A0A6C0PCW4_9BACL</name>
<dbReference type="InterPro" id="IPR008979">
    <property type="entry name" value="Galactose-bd-like_sf"/>
</dbReference>
<dbReference type="Pfam" id="PF17132">
    <property type="entry name" value="Glyco_hydro_106"/>
    <property type="match status" value="1"/>
</dbReference>
<dbReference type="PANTHER" id="PTHR36848:SF2">
    <property type="entry name" value="SECRETED PROTEIN"/>
    <property type="match status" value="1"/>
</dbReference>
<evidence type="ECO:0000313" key="2">
    <source>
        <dbReference type="Proteomes" id="UP000479114"/>
    </source>
</evidence>